<organism evidence="1">
    <name type="scientific">uncultured Rubrobacteraceae bacterium</name>
    <dbReference type="NCBI Taxonomy" id="349277"/>
    <lineage>
        <taxon>Bacteria</taxon>
        <taxon>Bacillati</taxon>
        <taxon>Actinomycetota</taxon>
        <taxon>Rubrobacteria</taxon>
        <taxon>Rubrobacterales</taxon>
        <taxon>Rubrobacteraceae</taxon>
        <taxon>environmental samples</taxon>
    </lineage>
</organism>
<dbReference type="AlphaFoldDB" id="A0A6J4R562"/>
<gene>
    <name evidence="1" type="ORF">AVDCRST_MAG58-2866</name>
</gene>
<accession>A0A6J4R562</accession>
<sequence length="29" mass="3133">MAIRILGEMGVSPEMLGERLFELRGQAAG</sequence>
<name>A0A6J4R562_9ACTN</name>
<reference evidence="1" key="1">
    <citation type="submission" date="2020-02" db="EMBL/GenBank/DDBJ databases">
        <authorList>
            <person name="Meier V. D."/>
        </authorList>
    </citation>
    <scope>NUCLEOTIDE SEQUENCE</scope>
    <source>
        <strain evidence="1">AVDCRST_MAG58</strain>
    </source>
</reference>
<protein>
    <submittedName>
        <fullName evidence="1">Uncharacterized protein</fullName>
    </submittedName>
</protein>
<proteinExistence type="predicted"/>
<dbReference type="EMBL" id="CADCVF010000060">
    <property type="protein sequence ID" value="CAA9463099.1"/>
    <property type="molecule type" value="Genomic_DNA"/>
</dbReference>
<evidence type="ECO:0000313" key="1">
    <source>
        <dbReference type="EMBL" id="CAA9463099.1"/>
    </source>
</evidence>